<dbReference type="OrthoDB" id="9815897at2"/>
<evidence type="ECO:0000313" key="2">
    <source>
        <dbReference type="EMBL" id="SFS49168.1"/>
    </source>
</evidence>
<evidence type="ECO:0000313" key="3">
    <source>
        <dbReference type="Proteomes" id="UP000183209"/>
    </source>
</evidence>
<dbReference type="Pfam" id="PF10825">
    <property type="entry name" value="DUF2752"/>
    <property type="match status" value="1"/>
</dbReference>
<feature type="transmembrane region" description="Helical" evidence="1">
    <location>
        <begin position="76"/>
        <end position="94"/>
    </location>
</feature>
<proteinExistence type="predicted"/>
<organism evidence="2 3">
    <name type="scientific">Zhouia amylolytica</name>
    <dbReference type="NCBI Taxonomy" id="376730"/>
    <lineage>
        <taxon>Bacteria</taxon>
        <taxon>Pseudomonadati</taxon>
        <taxon>Bacteroidota</taxon>
        <taxon>Flavobacteriia</taxon>
        <taxon>Flavobacteriales</taxon>
        <taxon>Flavobacteriaceae</taxon>
        <taxon>Zhouia</taxon>
    </lineage>
</organism>
<gene>
    <name evidence="2" type="ORF">SAMN04487906_0526</name>
</gene>
<dbReference type="InterPro" id="IPR021215">
    <property type="entry name" value="DUF2752"/>
</dbReference>
<accession>A0A1I6Q9Y0</accession>
<dbReference type="RefSeq" id="WP_074976751.1">
    <property type="nucleotide sequence ID" value="NZ_FPAG01000002.1"/>
</dbReference>
<evidence type="ECO:0008006" key="4">
    <source>
        <dbReference type="Google" id="ProtNLM"/>
    </source>
</evidence>
<keyword evidence="1" id="KW-1133">Transmembrane helix</keyword>
<dbReference type="AlphaFoldDB" id="A0A1I6Q9Y0"/>
<keyword evidence="1" id="KW-0812">Transmembrane</keyword>
<sequence>MNLIFLAPEEFMLPCLNKKLFGIECPGCGIQRSVSLIFEGDLLGALKMYPAIYTLILMFTLIGLDILAKKKDFSKIIIPLAIINAIIIITNYILKFI</sequence>
<name>A0A1I6Q9Y0_9FLAO</name>
<dbReference type="Proteomes" id="UP000183209">
    <property type="component" value="Unassembled WGS sequence"/>
</dbReference>
<reference evidence="2 3" key="1">
    <citation type="submission" date="2016-10" db="EMBL/GenBank/DDBJ databases">
        <authorList>
            <person name="de Groot N.N."/>
        </authorList>
    </citation>
    <scope>NUCLEOTIDE SEQUENCE [LARGE SCALE GENOMIC DNA]</scope>
    <source>
        <strain evidence="2 3">CGMCC 1.6114</strain>
    </source>
</reference>
<dbReference type="EMBL" id="FPAG01000002">
    <property type="protein sequence ID" value="SFS49168.1"/>
    <property type="molecule type" value="Genomic_DNA"/>
</dbReference>
<protein>
    <recommendedName>
        <fullName evidence="4">DUF2752 domain-containing protein</fullName>
    </recommendedName>
</protein>
<keyword evidence="1" id="KW-0472">Membrane</keyword>
<evidence type="ECO:0000256" key="1">
    <source>
        <dbReference type="SAM" id="Phobius"/>
    </source>
</evidence>
<feature type="transmembrane region" description="Helical" evidence="1">
    <location>
        <begin position="48"/>
        <end position="67"/>
    </location>
</feature>